<comment type="function">
    <text evidence="6">Required for exosome-dependent processing of pre-rRNA and small nucleolar RNA (snRNA) precursors. Involved in processing of 35S pre-rRNA at the A0, A1 and A2 sites.</text>
</comment>
<name>L0P7Q6_PNEJI</name>
<keyword evidence="4 6" id="KW-0694">RNA-binding</keyword>
<feature type="region of interest" description="Disordered" evidence="7">
    <location>
        <begin position="179"/>
        <end position="206"/>
    </location>
</feature>
<dbReference type="GO" id="GO:0003723">
    <property type="term" value="F:RNA binding"/>
    <property type="evidence" value="ECO:0007669"/>
    <property type="project" value="UniProtKB-UniRule"/>
</dbReference>
<dbReference type="Pfam" id="PF04000">
    <property type="entry name" value="Sas10_Utp3"/>
    <property type="match status" value="1"/>
</dbReference>
<accession>L0P7Q6</accession>
<dbReference type="PANTHER" id="PTHR15341">
    <property type="entry name" value="SUN-COR STEROID HORMONE RECEPTOR CO-REPRESSOR"/>
    <property type="match status" value="1"/>
</dbReference>
<evidence type="ECO:0000256" key="6">
    <source>
        <dbReference type="RuleBase" id="RU368003"/>
    </source>
</evidence>
<sequence length="206" mass="22946">MSKIGPDKGDLDPLIEDLMSRISSVEKVFLLLKSDDSNSLSEMVTKLSILEKAKFYVGLSYAINSLVFMNLKLNRVDTKEHAVMKELERVQLYVNKIKEAETVLSKRTVVLDKQVVDRIITHDLSENGKDAKDQKKLLKKSVHIRFNTPDTESIVNVNDKSIKTDLVGVQGAKADTAKGIKRGKDSEMSSSIVTSRFTSKSIGKST</sequence>
<evidence type="ECO:0000256" key="3">
    <source>
        <dbReference type="ARBA" id="ARBA00022552"/>
    </source>
</evidence>
<dbReference type="AlphaFoldDB" id="L0P7Q6"/>
<dbReference type="InterPro" id="IPR011082">
    <property type="entry name" value="Exosome-assoc_fac/DNA_repair"/>
</dbReference>
<proteinExistence type="inferred from homology"/>
<feature type="compositionally biased region" description="Polar residues" evidence="7">
    <location>
        <begin position="188"/>
        <end position="206"/>
    </location>
</feature>
<dbReference type="FunCoup" id="L0P7Q6">
    <property type="interactions" value="55"/>
</dbReference>
<dbReference type="GO" id="GO:0000460">
    <property type="term" value="P:maturation of 5.8S rRNA"/>
    <property type="evidence" value="ECO:0007669"/>
    <property type="project" value="TreeGrafter"/>
</dbReference>
<evidence type="ECO:0000256" key="5">
    <source>
        <dbReference type="ARBA" id="ARBA00023242"/>
    </source>
</evidence>
<evidence type="ECO:0000313" key="9">
    <source>
        <dbReference type="Proteomes" id="UP000010422"/>
    </source>
</evidence>
<reference evidence="8 9" key="1">
    <citation type="journal article" date="2012" name="MBio">
        <title>De novo assembly of the Pneumocystis jirovecii genome from a single bronchoalveolar lavage fluid specimen from a patient.</title>
        <authorList>
            <person name="Cisse O.H."/>
            <person name="Pagni M."/>
            <person name="Hauser P.M."/>
        </authorList>
    </citation>
    <scope>NUCLEOTIDE SEQUENCE [LARGE SCALE GENOMIC DNA]</scope>
    <source>
        <strain evidence="8 9">SE8</strain>
    </source>
</reference>
<dbReference type="VEuPathDB" id="FungiDB:PNEJI1_003342"/>
<dbReference type="GO" id="GO:0003677">
    <property type="term" value="F:DNA binding"/>
    <property type="evidence" value="ECO:0007669"/>
    <property type="project" value="TreeGrafter"/>
</dbReference>
<dbReference type="Proteomes" id="UP000010422">
    <property type="component" value="Unassembled WGS sequence"/>
</dbReference>
<dbReference type="STRING" id="1209962.L0P7Q6"/>
<dbReference type="PANTHER" id="PTHR15341:SF3">
    <property type="entry name" value="NUCLEAR NUCLEIC ACID-BINDING PROTEIN C1D"/>
    <property type="match status" value="1"/>
</dbReference>
<organism evidence="9">
    <name type="scientific">Pneumocystis jirovecii</name>
    <name type="common">Human pneumocystis pneumonia agent</name>
    <dbReference type="NCBI Taxonomy" id="42068"/>
    <lineage>
        <taxon>Eukaryota</taxon>
        <taxon>Fungi</taxon>
        <taxon>Dikarya</taxon>
        <taxon>Ascomycota</taxon>
        <taxon>Taphrinomycotina</taxon>
        <taxon>Pneumocystomycetes</taxon>
        <taxon>Pneumocystaceae</taxon>
        <taxon>Pneumocystis</taxon>
    </lineage>
</organism>
<evidence type="ECO:0000256" key="2">
    <source>
        <dbReference type="ARBA" id="ARBA00009154"/>
    </source>
</evidence>
<dbReference type="EMBL" id="CAKM01000069">
    <property type="protein sequence ID" value="CCJ28411.1"/>
    <property type="molecule type" value="Genomic_DNA"/>
</dbReference>
<protein>
    <recommendedName>
        <fullName evidence="6">Exosome complex protein</fullName>
    </recommendedName>
</protein>
<evidence type="ECO:0000256" key="1">
    <source>
        <dbReference type="ARBA" id="ARBA00004123"/>
    </source>
</evidence>
<evidence type="ECO:0000256" key="4">
    <source>
        <dbReference type="ARBA" id="ARBA00022884"/>
    </source>
</evidence>
<comment type="caution">
    <text evidence="8">The sequence shown here is derived from an EMBL/GenBank/DDBJ whole genome shotgun (WGS) entry which is preliminary data.</text>
</comment>
<keyword evidence="3 6" id="KW-0698">rRNA processing</keyword>
<gene>
    <name evidence="8" type="ORF">PNEJI1_003342</name>
</gene>
<dbReference type="GO" id="GO:0000178">
    <property type="term" value="C:exosome (RNase complex)"/>
    <property type="evidence" value="ECO:0007669"/>
    <property type="project" value="TreeGrafter"/>
</dbReference>
<dbReference type="GO" id="GO:0005730">
    <property type="term" value="C:nucleolus"/>
    <property type="evidence" value="ECO:0007669"/>
    <property type="project" value="TreeGrafter"/>
</dbReference>
<dbReference type="GO" id="GO:0010468">
    <property type="term" value="P:regulation of gene expression"/>
    <property type="evidence" value="ECO:0007669"/>
    <property type="project" value="TreeGrafter"/>
</dbReference>
<evidence type="ECO:0000313" key="8">
    <source>
        <dbReference type="EMBL" id="CCJ28411.1"/>
    </source>
</evidence>
<comment type="similarity">
    <text evidence="2 6">Belongs to the C1D family.</text>
</comment>
<evidence type="ECO:0000256" key="7">
    <source>
        <dbReference type="SAM" id="MobiDB-lite"/>
    </source>
</evidence>
<keyword evidence="5 6" id="KW-0539">Nucleus</keyword>
<dbReference type="InParanoid" id="L0P7Q6"/>
<dbReference type="InterPro" id="IPR007146">
    <property type="entry name" value="Sas10/Utp3/C1D"/>
</dbReference>
<comment type="subcellular location">
    <subcellularLocation>
        <location evidence="1 6">Nucleus</location>
    </subcellularLocation>
</comment>